<dbReference type="Gene3D" id="1.20.1290.10">
    <property type="entry name" value="AhpD-like"/>
    <property type="match status" value="1"/>
</dbReference>
<dbReference type="Proteomes" id="UP001596074">
    <property type="component" value="Unassembled WGS sequence"/>
</dbReference>
<evidence type="ECO:0000256" key="1">
    <source>
        <dbReference type="SAM" id="MobiDB-lite"/>
    </source>
</evidence>
<dbReference type="SUPFAM" id="SSF69118">
    <property type="entry name" value="AhpD-like"/>
    <property type="match status" value="1"/>
</dbReference>
<dbReference type="PANTHER" id="PTHR34846">
    <property type="entry name" value="4-CARBOXYMUCONOLACTONE DECARBOXYLASE FAMILY PROTEIN (AFU_ORTHOLOGUE AFUA_6G11590)"/>
    <property type="match status" value="1"/>
</dbReference>
<dbReference type="EMBL" id="JBHSON010000083">
    <property type="protein sequence ID" value="MFC5752212.1"/>
    <property type="molecule type" value="Genomic_DNA"/>
</dbReference>
<feature type="domain" description="Carboxymuconolactone decarboxylase-like" evidence="2">
    <location>
        <begin position="56"/>
        <end position="135"/>
    </location>
</feature>
<proteinExistence type="predicted"/>
<gene>
    <name evidence="3" type="ORF">ACFPZN_41935</name>
</gene>
<comment type="caution">
    <text evidence="3">The sequence shown here is derived from an EMBL/GenBank/DDBJ whole genome shotgun (WGS) entry which is preliminary data.</text>
</comment>
<dbReference type="PANTHER" id="PTHR34846:SF5">
    <property type="entry name" value="CARBOXYMUCONOLACTONE DECARBOXYLASE-LIKE DOMAIN-CONTAINING PROTEIN"/>
    <property type="match status" value="1"/>
</dbReference>
<dbReference type="RefSeq" id="WP_378288174.1">
    <property type="nucleotide sequence ID" value="NZ_JBHSON010000083.1"/>
</dbReference>
<dbReference type="InterPro" id="IPR003779">
    <property type="entry name" value="CMD-like"/>
</dbReference>
<keyword evidence="4" id="KW-1185">Reference proteome</keyword>
<accession>A0ABW1AB03</accession>
<dbReference type="InterPro" id="IPR029032">
    <property type="entry name" value="AhpD-like"/>
</dbReference>
<organism evidence="3 4">
    <name type="scientific">Actinomadura rugatobispora</name>
    <dbReference type="NCBI Taxonomy" id="1994"/>
    <lineage>
        <taxon>Bacteria</taxon>
        <taxon>Bacillati</taxon>
        <taxon>Actinomycetota</taxon>
        <taxon>Actinomycetes</taxon>
        <taxon>Streptosporangiales</taxon>
        <taxon>Thermomonosporaceae</taxon>
        <taxon>Actinomadura</taxon>
    </lineage>
</organism>
<evidence type="ECO:0000259" key="2">
    <source>
        <dbReference type="Pfam" id="PF02627"/>
    </source>
</evidence>
<dbReference type="Pfam" id="PF02627">
    <property type="entry name" value="CMD"/>
    <property type="match status" value="1"/>
</dbReference>
<evidence type="ECO:0000313" key="4">
    <source>
        <dbReference type="Proteomes" id="UP001596074"/>
    </source>
</evidence>
<feature type="region of interest" description="Disordered" evidence="1">
    <location>
        <begin position="19"/>
        <end position="48"/>
    </location>
</feature>
<reference evidence="4" key="1">
    <citation type="journal article" date="2019" name="Int. J. Syst. Evol. Microbiol.">
        <title>The Global Catalogue of Microorganisms (GCM) 10K type strain sequencing project: providing services to taxonomists for standard genome sequencing and annotation.</title>
        <authorList>
            <consortium name="The Broad Institute Genomics Platform"/>
            <consortium name="The Broad Institute Genome Sequencing Center for Infectious Disease"/>
            <person name="Wu L."/>
            <person name="Ma J."/>
        </authorList>
    </citation>
    <scope>NUCLEOTIDE SEQUENCE [LARGE SCALE GENOMIC DNA]</scope>
    <source>
        <strain evidence="4">KCTC 42087</strain>
    </source>
</reference>
<evidence type="ECO:0000313" key="3">
    <source>
        <dbReference type="EMBL" id="MFC5752212.1"/>
    </source>
</evidence>
<feature type="compositionally biased region" description="Basic and acidic residues" evidence="1">
    <location>
        <begin position="24"/>
        <end position="45"/>
    </location>
</feature>
<feature type="region of interest" description="Disordered" evidence="1">
    <location>
        <begin position="187"/>
        <end position="206"/>
    </location>
</feature>
<name>A0ABW1AB03_9ACTN</name>
<protein>
    <submittedName>
        <fullName evidence="3">Carboxymuconolactone decarboxylase family protein</fullName>
    </submittedName>
</protein>
<sequence>MRVPPPQNDTWDEHARTALAVLSDGDRGDQGDRDERDERRDRGEAGDALATLVRHPDLAEALLTVNTHLLLRSTLPPRLRELAILRVARRRGCEYQWTHHARLAAEAGLTEAEIEAAGRGEAADALELAVLDAVDELDDDSALSGRTSAALGEHLDEHQRMDLVFTIGTYCMLAMAFNTFGVESGGGPGAGRQTAPAADSRTSAGR</sequence>